<keyword evidence="12" id="KW-1185">Reference proteome</keyword>
<comment type="subcellular location">
    <subcellularLocation>
        <location evidence="1">Membrane</location>
        <topology evidence="1">Multi-pass membrane protein</topology>
    </subcellularLocation>
</comment>
<reference evidence="11" key="2">
    <citation type="submission" date="2025-09" db="UniProtKB">
        <authorList>
            <consortium name="Ensembl"/>
        </authorList>
    </citation>
    <scope>IDENTIFICATION</scope>
</reference>
<dbReference type="FunFam" id="1.20.1070.10:FF:000058">
    <property type="entry name" value="Adhesion G protein-coupled receptor F5"/>
    <property type="match status" value="1"/>
</dbReference>
<dbReference type="PROSITE" id="PS50221">
    <property type="entry name" value="GAIN_B"/>
    <property type="match status" value="1"/>
</dbReference>
<feature type="transmembrane region" description="Helical" evidence="8">
    <location>
        <begin position="361"/>
        <end position="382"/>
    </location>
</feature>
<evidence type="ECO:0000256" key="3">
    <source>
        <dbReference type="ARBA" id="ARBA00022692"/>
    </source>
</evidence>
<dbReference type="Proteomes" id="UP000261540">
    <property type="component" value="Unplaced"/>
</dbReference>
<organism evidence="11 12">
    <name type="scientific">Paramormyrops kingsleyae</name>
    <dbReference type="NCBI Taxonomy" id="1676925"/>
    <lineage>
        <taxon>Eukaryota</taxon>
        <taxon>Metazoa</taxon>
        <taxon>Chordata</taxon>
        <taxon>Craniata</taxon>
        <taxon>Vertebrata</taxon>
        <taxon>Euteleostomi</taxon>
        <taxon>Actinopterygii</taxon>
        <taxon>Neopterygii</taxon>
        <taxon>Teleostei</taxon>
        <taxon>Osteoglossocephala</taxon>
        <taxon>Osteoglossomorpha</taxon>
        <taxon>Osteoglossiformes</taxon>
        <taxon>Mormyridae</taxon>
        <taxon>Paramormyrops</taxon>
    </lineage>
</organism>
<dbReference type="Gene3D" id="2.60.220.50">
    <property type="match status" value="1"/>
</dbReference>
<evidence type="ECO:0000256" key="6">
    <source>
        <dbReference type="ARBA" id="ARBA00023157"/>
    </source>
</evidence>
<evidence type="ECO:0000259" key="9">
    <source>
        <dbReference type="PROSITE" id="PS50221"/>
    </source>
</evidence>
<evidence type="ECO:0000256" key="8">
    <source>
        <dbReference type="SAM" id="Phobius"/>
    </source>
</evidence>
<comment type="similarity">
    <text evidence="2">Belongs to the G-protein coupled receptor 2 family. Adhesion G-protein coupled receptor (ADGR) subfamily.</text>
</comment>
<protein>
    <recommendedName>
        <fullName evidence="13">Adhesion G protein-coupled receptor F7</fullName>
    </recommendedName>
</protein>
<feature type="domain" description="G-protein coupled receptors family 2 profile 2" evidence="10">
    <location>
        <begin position="320"/>
        <end position="579"/>
    </location>
</feature>
<evidence type="ECO:0008006" key="13">
    <source>
        <dbReference type="Google" id="ProtNLM"/>
    </source>
</evidence>
<dbReference type="GO" id="GO:0007189">
    <property type="term" value="P:adenylate cyclase-activating G protein-coupled receptor signaling pathway"/>
    <property type="evidence" value="ECO:0007669"/>
    <property type="project" value="TreeGrafter"/>
</dbReference>
<evidence type="ECO:0000259" key="10">
    <source>
        <dbReference type="PROSITE" id="PS50261"/>
    </source>
</evidence>
<feature type="transmembrane region" description="Helical" evidence="8">
    <location>
        <begin position="525"/>
        <end position="544"/>
    </location>
</feature>
<evidence type="ECO:0000256" key="2">
    <source>
        <dbReference type="ARBA" id="ARBA00007343"/>
    </source>
</evidence>
<keyword evidence="3 8" id="KW-0812">Transmembrane</keyword>
<dbReference type="PANTHER" id="PTHR45813">
    <property type="entry name" value="IG-LIKE DOMAIN-CONTAINING PROTEIN"/>
    <property type="match status" value="1"/>
</dbReference>
<dbReference type="Ensembl" id="ENSPKIT00000012672.1">
    <property type="protein sequence ID" value="ENSPKIP00000031818.1"/>
    <property type="gene ID" value="ENSPKIG00000012147.1"/>
</dbReference>
<feature type="transmembrane region" description="Helical" evidence="8">
    <location>
        <begin position="322"/>
        <end position="349"/>
    </location>
</feature>
<dbReference type="GO" id="GO:0016020">
    <property type="term" value="C:membrane"/>
    <property type="evidence" value="ECO:0007669"/>
    <property type="project" value="UniProtKB-SubCell"/>
</dbReference>
<sequence length="589" mass="64707">MDFISEYILQVVYKSFVTQPFLTKFFVTMVAVTGSITSSSTMSPITAPECNSIPYGSGKEGDTAVVCCRENFEGTVTARCLQGVWVIVADNCILSEIIRLQNVSKNSTATISAIVDILSRISAITQTINNQSDKSWAELNSDTKTQNTSSALLESVEKIAENLLSDSFKISTKNIELSKTTFTSTFSTSLNSSQIFIPRQGLPINTGITVIVFTTLEFVLPPRSTGNRKNDSINGIVMLVYVNETINNISMTFDKISKTKGNNQCVFWNFKLFQGIGGWDATGCELQSETNDSITCSCNHLTSFSMLMSPFVPESIEDALNYITYFGVGISMGCLVLCLIIEAFVWRVVTKNSTSHMRHVAIVNIALSLLIADIWFIIGAAVSNVGQSTPEKACSAATFFIHFFYLALFFWMLISALFLFYRTMMVFSRMSKRTMMAIAFTVGYGAPLIIAIITIAVTAPKNGYFRQDDACWLNWYQTDALLSFVIPALIIVVVNLLILIVVLYKLLMRGVGENRQSEEKNALVVIARCVAVLTPIFGITWGLGVGTMVAPANPGVHIAFSVLNSLQGFFILIFGTLLDSSVSIDIFSP</sequence>
<dbReference type="InterPro" id="IPR051587">
    <property type="entry name" value="Adhesion_GPCR"/>
</dbReference>
<evidence type="ECO:0000256" key="5">
    <source>
        <dbReference type="ARBA" id="ARBA00023136"/>
    </source>
</evidence>
<dbReference type="PANTHER" id="PTHR45813:SF4">
    <property type="entry name" value="ADHESION G PROTEIN-COUPLED RECEPTOR F5"/>
    <property type="match status" value="1"/>
</dbReference>
<evidence type="ECO:0000256" key="7">
    <source>
        <dbReference type="ARBA" id="ARBA00023180"/>
    </source>
</evidence>
<dbReference type="PRINTS" id="PR00249">
    <property type="entry name" value="GPCRSECRETIN"/>
</dbReference>
<feature type="domain" description="GAIN-B" evidence="9">
    <location>
        <begin position="166"/>
        <end position="314"/>
    </location>
</feature>
<keyword evidence="7" id="KW-0325">Glycoprotein</keyword>
<name>A0A3B3SN94_9TELE</name>
<keyword evidence="5 8" id="KW-0472">Membrane</keyword>
<dbReference type="PROSITE" id="PS50261">
    <property type="entry name" value="G_PROTEIN_RECEP_F2_4"/>
    <property type="match status" value="1"/>
</dbReference>
<feature type="transmembrane region" description="Helical" evidence="8">
    <location>
        <begin position="480"/>
        <end position="504"/>
    </location>
</feature>
<proteinExistence type="inferred from homology"/>
<dbReference type="Pfam" id="PF00002">
    <property type="entry name" value="7tm_2"/>
    <property type="match status" value="1"/>
</dbReference>
<dbReference type="InterPro" id="IPR017981">
    <property type="entry name" value="GPCR_2-like_7TM"/>
</dbReference>
<dbReference type="InterPro" id="IPR000203">
    <property type="entry name" value="GPS"/>
</dbReference>
<dbReference type="GO" id="GO:0004930">
    <property type="term" value="F:G protein-coupled receptor activity"/>
    <property type="evidence" value="ECO:0007669"/>
    <property type="project" value="InterPro"/>
</dbReference>
<keyword evidence="6" id="KW-1015">Disulfide bond</keyword>
<dbReference type="Pfam" id="PF01825">
    <property type="entry name" value="GPS"/>
    <property type="match status" value="1"/>
</dbReference>
<dbReference type="Gene3D" id="1.20.1070.10">
    <property type="entry name" value="Rhodopsin 7-helix transmembrane proteins"/>
    <property type="match status" value="1"/>
</dbReference>
<evidence type="ECO:0000313" key="11">
    <source>
        <dbReference type="Ensembl" id="ENSPKIP00000031818.1"/>
    </source>
</evidence>
<feature type="transmembrane region" description="Helical" evidence="8">
    <location>
        <begin position="402"/>
        <end position="423"/>
    </location>
</feature>
<feature type="transmembrane region" description="Helical" evidence="8">
    <location>
        <begin position="435"/>
        <end position="460"/>
    </location>
</feature>
<dbReference type="InterPro" id="IPR000832">
    <property type="entry name" value="GPCR_2_secretin-like"/>
</dbReference>
<dbReference type="InterPro" id="IPR057244">
    <property type="entry name" value="GAIN_B"/>
</dbReference>
<keyword evidence="4 8" id="KW-1133">Transmembrane helix</keyword>
<evidence type="ECO:0000256" key="4">
    <source>
        <dbReference type="ARBA" id="ARBA00022989"/>
    </source>
</evidence>
<evidence type="ECO:0000256" key="1">
    <source>
        <dbReference type="ARBA" id="ARBA00004141"/>
    </source>
</evidence>
<dbReference type="AlphaFoldDB" id="A0A3B3SN94"/>
<dbReference type="SMART" id="SM00303">
    <property type="entry name" value="GPS"/>
    <property type="match status" value="1"/>
</dbReference>
<accession>A0A3B3SN94</accession>
<dbReference type="GeneTree" id="ENSGT00940000154603"/>
<dbReference type="GO" id="GO:0007166">
    <property type="term" value="P:cell surface receptor signaling pathway"/>
    <property type="evidence" value="ECO:0007669"/>
    <property type="project" value="InterPro"/>
</dbReference>
<evidence type="ECO:0000313" key="12">
    <source>
        <dbReference type="Proteomes" id="UP000261540"/>
    </source>
</evidence>
<dbReference type="InterPro" id="IPR046338">
    <property type="entry name" value="GAIN_dom_sf"/>
</dbReference>
<reference evidence="11" key="1">
    <citation type="submission" date="2025-08" db="UniProtKB">
        <authorList>
            <consortium name="Ensembl"/>
        </authorList>
    </citation>
    <scope>IDENTIFICATION</scope>
</reference>
<feature type="transmembrane region" description="Helical" evidence="8">
    <location>
        <begin position="556"/>
        <end position="578"/>
    </location>
</feature>